<evidence type="ECO:0000256" key="13">
    <source>
        <dbReference type="SAM" id="Coils"/>
    </source>
</evidence>
<evidence type="ECO:0000259" key="14">
    <source>
        <dbReference type="PROSITE" id="PS51786"/>
    </source>
</evidence>
<evidence type="ECO:0000256" key="2">
    <source>
        <dbReference type="ARBA" id="ARBA00022490"/>
    </source>
</evidence>
<evidence type="ECO:0000313" key="17">
    <source>
        <dbReference type="Proteomes" id="UP001370348"/>
    </source>
</evidence>
<evidence type="ECO:0000313" key="16">
    <source>
        <dbReference type="EMBL" id="WXB11273.1"/>
    </source>
</evidence>
<dbReference type="Gene3D" id="3.30.230.10">
    <property type="match status" value="1"/>
</dbReference>
<dbReference type="SUPFAM" id="SSF88697">
    <property type="entry name" value="PUA domain-like"/>
    <property type="match status" value="1"/>
</dbReference>
<evidence type="ECO:0000256" key="7">
    <source>
        <dbReference type="ARBA" id="ARBA00022840"/>
    </source>
</evidence>
<sequence length="841" mass="93807">MFFKGDGDAKTMTKRRIVPLLPLRDIVVFPHMGTRLFVGRERSINALDAAMVRDKEIFLAAQKDAKANEPVPDDIFAVGTLGAVRQLLRLPDGTVQVVVEGVRRARVRRYVQTDEFFLVEAEEIAETGTRTVEVEALMRSSQAAFEMYVKLNKKVQPEVLVEVQSVDEPARLADMIVANLLTIKLADKQALLECEDASKRLERLHELMQAEIEILQVEKKIRSRVKKQMEKTQKEYYLNEQMQAIQKELGGGERDEFKNEIQEIEDQIKTKRMSKEATAKVKKELKKLKMMHPTSAEATVVRNYIDWILSLPWYDKSEENYDLGAAEEILDEDHYGLKRIKERILEYLAVQALTKKLKGPVLCFVGPPGVGKTSLCKSIARATGRKFVRLSLGGVRDEAEIRGHRRTYIGAMPGKLIQSLKKAGTNNPVFLLDEVDKMSTDFRGDPAAALLEVLDGEQNDTFNDHYLDVDYDLSDVMFITTANTLSAIPVPLQDRMEIIQLSGYTEFEKLNIAVKYLVPRQKKECGLENVDFTVTESAIRTVIHHYTKEAGVRSLEREIASICRKVARQVVNDSKAQAGAGAGAKALEPIVVEAKSIPKYLGVPKYRLGKKEEHDEIGLTNGLSVTSNGGGELLACEVAVVPGKGKLAITGLLEKGMEESAHAAMSYVRSRAQILGLDVDFYQKVDVHVHFPEFIRKDGPSAGVTMATSLASSLIKVPVKRDLAMTGEITLRGRVLPIGGLKEKLLAAHRSGITTVIVPRENRKDLREVPRRVLRATRIVLVEHMDEVLREALCLDDPDAVFGKSRESWQYIDGELVIRGADSTRLPTSPVALPEPAGTSH</sequence>
<dbReference type="InterPro" id="IPR046336">
    <property type="entry name" value="Lon_prtase_N_sf"/>
</dbReference>
<dbReference type="NCBIfam" id="TIGR00763">
    <property type="entry name" value="lon"/>
    <property type="match status" value="1"/>
</dbReference>
<dbReference type="Pfam" id="PF00004">
    <property type="entry name" value="AAA"/>
    <property type="match status" value="1"/>
</dbReference>
<evidence type="ECO:0000256" key="3">
    <source>
        <dbReference type="ARBA" id="ARBA00022670"/>
    </source>
</evidence>
<dbReference type="EMBL" id="CP089984">
    <property type="protein sequence ID" value="WXB11273.1"/>
    <property type="molecule type" value="Genomic_DNA"/>
</dbReference>
<dbReference type="Gene3D" id="2.30.130.40">
    <property type="entry name" value="LON domain-like"/>
    <property type="match status" value="1"/>
</dbReference>
<dbReference type="InterPro" id="IPR054594">
    <property type="entry name" value="Lon_lid"/>
</dbReference>
<evidence type="ECO:0000256" key="1">
    <source>
        <dbReference type="ARBA" id="ARBA00004496"/>
    </source>
</evidence>
<feature type="domain" description="Lon proteolytic" evidence="14">
    <location>
        <begin position="614"/>
        <end position="795"/>
    </location>
</feature>
<dbReference type="InterPro" id="IPR003593">
    <property type="entry name" value="AAA+_ATPase"/>
</dbReference>
<dbReference type="CDD" id="cd19500">
    <property type="entry name" value="RecA-like_Lon"/>
    <property type="match status" value="1"/>
</dbReference>
<feature type="domain" description="Lon N-terminal" evidence="15">
    <location>
        <begin position="18"/>
        <end position="212"/>
    </location>
</feature>
<dbReference type="Pfam" id="PF05362">
    <property type="entry name" value="Lon_C"/>
    <property type="match status" value="1"/>
</dbReference>
<dbReference type="InterPro" id="IPR020568">
    <property type="entry name" value="Ribosomal_Su5_D2-typ_SF"/>
</dbReference>
<dbReference type="PANTHER" id="PTHR10046">
    <property type="entry name" value="ATP DEPENDENT LON PROTEASE FAMILY MEMBER"/>
    <property type="match status" value="1"/>
</dbReference>
<keyword evidence="6 9" id="KW-0720">Serine protease</keyword>
<comment type="subunit">
    <text evidence="9 10">Homohexamer. Organized in a ring with a central cavity.</text>
</comment>
<dbReference type="Gene3D" id="1.20.5.5270">
    <property type="match status" value="1"/>
</dbReference>
<dbReference type="Pfam" id="PF22667">
    <property type="entry name" value="Lon_lid"/>
    <property type="match status" value="1"/>
</dbReference>
<evidence type="ECO:0000256" key="11">
    <source>
        <dbReference type="PROSITE-ProRule" id="PRU01122"/>
    </source>
</evidence>
<dbReference type="PRINTS" id="PR00830">
    <property type="entry name" value="ENDOLAPTASE"/>
</dbReference>
<comment type="subcellular location">
    <subcellularLocation>
        <location evidence="1 9 10">Cytoplasm</location>
    </subcellularLocation>
</comment>
<dbReference type="SMART" id="SM00464">
    <property type="entry name" value="LON"/>
    <property type="match status" value="1"/>
</dbReference>
<keyword evidence="13" id="KW-0175">Coiled coil</keyword>
<evidence type="ECO:0000256" key="12">
    <source>
        <dbReference type="RuleBase" id="RU000591"/>
    </source>
</evidence>
<evidence type="ECO:0000256" key="5">
    <source>
        <dbReference type="ARBA" id="ARBA00022801"/>
    </source>
</evidence>
<name>A0ABZ2LJZ2_9BACT</name>
<dbReference type="InterPro" id="IPR008269">
    <property type="entry name" value="Lon_proteolytic"/>
</dbReference>
<dbReference type="Gene3D" id="1.20.58.1480">
    <property type="match status" value="1"/>
</dbReference>
<gene>
    <name evidence="9 16" type="primary">lon</name>
    <name evidence="16" type="ORF">LZC94_25795</name>
</gene>
<proteinExistence type="evidence at transcript level"/>
<keyword evidence="8 9" id="KW-0346">Stress response</keyword>
<dbReference type="InterPro" id="IPR004815">
    <property type="entry name" value="Lon_bac/euk-typ"/>
</dbReference>
<feature type="active site" evidence="9 11">
    <location>
        <position position="701"/>
    </location>
</feature>
<protein>
    <recommendedName>
        <fullName evidence="9 10">Lon protease</fullName>
        <ecNumber evidence="9 10">3.4.21.53</ecNumber>
    </recommendedName>
    <alternativeName>
        <fullName evidence="9">ATP-dependent protease La</fullName>
    </alternativeName>
</protein>
<feature type="coiled-coil region" evidence="13">
    <location>
        <begin position="198"/>
        <end position="274"/>
    </location>
</feature>
<dbReference type="SUPFAM" id="SSF52540">
    <property type="entry name" value="P-loop containing nucleoside triphosphate hydrolases"/>
    <property type="match status" value="1"/>
</dbReference>
<dbReference type="Proteomes" id="UP001370348">
    <property type="component" value="Chromosome"/>
</dbReference>
<dbReference type="PROSITE" id="PS01046">
    <property type="entry name" value="LON_SER"/>
    <property type="match status" value="1"/>
</dbReference>
<dbReference type="HAMAP" id="MF_01973">
    <property type="entry name" value="lon_bact"/>
    <property type="match status" value="1"/>
</dbReference>
<evidence type="ECO:0000256" key="6">
    <source>
        <dbReference type="ARBA" id="ARBA00022825"/>
    </source>
</evidence>
<keyword evidence="4 9" id="KW-0547">Nucleotide-binding</keyword>
<keyword evidence="5 9" id="KW-0378">Hydrolase</keyword>
<dbReference type="InterPro" id="IPR014721">
    <property type="entry name" value="Ribsml_uS5_D2-typ_fold_subgr"/>
</dbReference>
<organism evidence="16 17">
    <name type="scientific">Pendulispora albinea</name>
    <dbReference type="NCBI Taxonomy" id="2741071"/>
    <lineage>
        <taxon>Bacteria</taxon>
        <taxon>Pseudomonadati</taxon>
        <taxon>Myxococcota</taxon>
        <taxon>Myxococcia</taxon>
        <taxon>Myxococcales</taxon>
        <taxon>Sorangiineae</taxon>
        <taxon>Pendulisporaceae</taxon>
        <taxon>Pendulispora</taxon>
    </lineage>
</organism>
<dbReference type="Pfam" id="PF02190">
    <property type="entry name" value="LON_substr_bdg"/>
    <property type="match status" value="1"/>
</dbReference>
<dbReference type="PROSITE" id="PS51786">
    <property type="entry name" value="LON_PROTEOLYTIC"/>
    <property type="match status" value="1"/>
</dbReference>
<keyword evidence="7 9" id="KW-0067">ATP-binding</keyword>
<feature type="binding site" evidence="9">
    <location>
        <begin position="366"/>
        <end position="373"/>
    </location>
    <ligand>
        <name>ATP</name>
        <dbReference type="ChEBI" id="CHEBI:30616"/>
    </ligand>
</feature>
<comment type="similarity">
    <text evidence="9 10 11 12">Belongs to the peptidase S16 family.</text>
</comment>
<dbReference type="NCBIfam" id="NF008053">
    <property type="entry name" value="PRK10787.1"/>
    <property type="match status" value="1"/>
</dbReference>
<dbReference type="RefSeq" id="WP_394820889.1">
    <property type="nucleotide sequence ID" value="NZ_CP089984.1"/>
</dbReference>
<evidence type="ECO:0000256" key="8">
    <source>
        <dbReference type="ARBA" id="ARBA00023016"/>
    </source>
</evidence>
<dbReference type="InterPro" id="IPR003111">
    <property type="entry name" value="Lon_prtase_N"/>
</dbReference>
<feature type="active site" evidence="9 11">
    <location>
        <position position="744"/>
    </location>
</feature>
<reference evidence="16 17" key="1">
    <citation type="submission" date="2021-12" db="EMBL/GenBank/DDBJ databases">
        <title>Discovery of the Pendulisporaceae a myxobacterial family with distinct sporulation behavior and unique specialized metabolism.</title>
        <authorList>
            <person name="Garcia R."/>
            <person name="Popoff A."/>
            <person name="Bader C.D."/>
            <person name="Loehr J."/>
            <person name="Walesch S."/>
            <person name="Walt C."/>
            <person name="Boldt J."/>
            <person name="Bunk B."/>
            <person name="Haeckl F.J.F.P.J."/>
            <person name="Gunesch A.P."/>
            <person name="Birkelbach J."/>
            <person name="Nuebel U."/>
            <person name="Pietschmann T."/>
            <person name="Bach T."/>
            <person name="Mueller R."/>
        </authorList>
    </citation>
    <scope>NUCLEOTIDE SEQUENCE [LARGE SCALE GENOMIC DNA]</scope>
    <source>
        <strain evidence="16 17">MSr11954</strain>
    </source>
</reference>
<dbReference type="GO" id="GO:0004252">
    <property type="term" value="F:serine-type endopeptidase activity"/>
    <property type="evidence" value="ECO:0007669"/>
    <property type="project" value="UniProtKB-EC"/>
</dbReference>
<keyword evidence="17" id="KW-1185">Reference proteome</keyword>
<comment type="catalytic activity">
    <reaction evidence="9 10 11">
        <text>Hydrolysis of proteins in presence of ATP.</text>
        <dbReference type="EC" id="3.4.21.53"/>
    </reaction>
</comment>
<comment type="function">
    <text evidence="9">ATP-dependent serine protease that mediates the selective degradation of mutant and abnormal proteins as well as certain short-lived regulatory proteins. Required for cellular homeostasis and for survival from DNA damage and developmental changes induced by stress. Degrades polypeptides processively to yield small peptide fragments that are 5 to 10 amino acids long. Binds to DNA in a double-stranded, site-specific manner.</text>
</comment>
<dbReference type="PIRSF" id="PIRSF001174">
    <property type="entry name" value="Lon_proteas"/>
    <property type="match status" value="1"/>
</dbReference>
<evidence type="ECO:0000256" key="9">
    <source>
        <dbReference type="HAMAP-Rule" id="MF_01973"/>
    </source>
</evidence>
<dbReference type="InterPro" id="IPR027417">
    <property type="entry name" value="P-loop_NTPase"/>
</dbReference>
<dbReference type="Gene3D" id="3.40.50.300">
    <property type="entry name" value="P-loop containing nucleotide triphosphate hydrolases"/>
    <property type="match status" value="1"/>
</dbReference>
<comment type="induction">
    <text evidence="9">By heat shock.</text>
</comment>
<dbReference type="InterPro" id="IPR008268">
    <property type="entry name" value="Peptidase_S16_AS"/>
</dbReference>
<dbReference type="SMART" id="SM00382">
    <property type="entry name" value="AAA"/>
    <property type="match status" value="1"/>
</dbReference>
<accession>A0ABZ2LJZ2</accession>
<dbReference type="Gene3D" id="1.10.8.60">
    <property type="match status" value="1"/>
</dbReference>
<keyword evidence="3 9" id="KW-0645">Protease</keyword>
<dbReference type="InterPro" id="IPR003959">
    <property type="entry name" value="ATPase_AAA_core"/>
</dbReference>
<keyword evidence="2 9" id="KW-0963">Cytoplasm</keyword>
<dbReference type="InterPro" id="IPR015947">
    <property type="entry name" value="PUA-like_sf"/>
</dbReference>
<dbReference type="PROSITE" id="PS51787">
    <property type="entry name" value="LON_N"/>
    <property type="match status" value="1"/>
</dbReference>
<dbReference type="SUPFAM" id="SSF54211">
    <property type="entry name" value="Ribosomal protein S5 domain 2-like"/>
    <property type="match status" value="1"/>
</dbReference>
<dbReference type="InterPro" id="IPR027065">
    <property type="entry name" value="Lon_Prtase"/>
</dbReference>
<evidence type="ECO:0000256" key="4">
    <source>
        <dbReference type="ARBA" id="ARBA00022741"/>
    </source>
</evidence>
<dbReference type="InterPro" id="IPR027543">
    <property type="entry name" value="Lon_bac"/>
</dbReference>
<evidence type="ECO:0000256" key="10">
    <source>
        <dbReference type="PIRNR" id="PIRNR001174"/>
    </source>
</evidence>
<dbReference type="EC" id="3.4.21.53" evidence="9 10"/>
<evidence type="ECO:0000259" key="15">
    <source>
        <dbReference type="PROSITE" id="PS51787"/>
    </source>
</evidence>